<dbReference type="InterPro" id="IPR027417">
    <property type="entry name" value="P-loop_NTPase"/>
</dbReference>
<keyword evidence="2" id="KW-0813">Transport</keyword>
<evidence type="ECO:0000313" key="6">
    <source>
        <dbReference type="EMBL" id="MFI6503727.1"/>
    </source>
</evidence>
<name>A0ABW7Z6B4_9ACTN</name>
<dbReference type="RefSeq" id="WP_397089484.1">
    <property type="nucleotide sequence ID" value="NZ_JBITGY010000012.1"/>
</dbReference>
<dbReference type="GO" id="GO:0005524">
    <property type="term" value="F:ATP binding"/>
    <property type="evidence" value="ECO:0007669"/>
    <property type="project" value="UniProtKB-KW"/>
</dbReference>
<evidence type="ECO:0000256" key="4">
    <source>
        <dbReference type="ARBA" id="ARBA00022840"/>
    </source>
</evidence>
<dbReference type="InterPro" id="IPR050319">
    <property type="entry name" value="ABC_transp_ATP-bind"/>
</dbReference>
<comment type="similarity">
    <text evidence="1">Belongs to the ABC transporter superfamily.</text>
</comment>
<evidence type="ECO:0000256" key="3">
    <source>
        <dbReference type="ARBA" id="ARBA00022741"/>
    </source>
</evidence>
<dbReference type="PROSITE" id="PS00211">
    <property type="entry name" value="ABC_TRANSPORTER_1"/>
    <property type="match status" value="2"/>
</dbReference>
<protein>
    <submittedName>
        <fullName evidence="6">Dipeptide ABC transporter ATP-binding protein</fullName>
    </submittedName>
</protein>
<accession>A0ABW7Z6B4</accession>
<dbReference type="Pfam" id="PF00005">
    <property type="entry name" value="ABC_tran"/>
    <property type="match status" value="2"/>
</dbReference>
<evidence type="ECO:0000256" key="1">
    <source>
        <dbReference type="ARBA" id="ARBA00005417"/>
    </source>
</evidence>
<keyword evidence="4 6" id="KW-0067">ATP-binding</keyword>
<dbReference type="InterPro" id="IPR013563">
    <property type="entry name" value="Oligopep_ABC_C"/>
</dbReference>
<reference evidence="6 7" key="1">
    <citation type="submission" date="2024-10" db="EMBL/GenBank/DDBJ databases">
        <title>The Natural Products Discovery Center: Release of the First 8490 Sequenced Strains for Exploring Actinobacteria Biosynthetic Diversity.</title>
        <authorList>
            <person name="Kalkreuter E."/>
            <person name="Kautsar S.A."/>
            <person name="Yang D."/>
            <person name="Bader C.D."/>
            <person name="Teijaro C.N."/>
            <person name="Fluegel L."/>
            <person name="Davis C.M."/>
            <person name="Simpson J.R."/>
            <person name="Lauterbach L."/>
            <person name="Steele A.D."/>
            <person name="Gui C."/>
            <person name="Meng S."/>
            <person name="Li G."/>
            <person name="Viehrig K."/>
            <person name="Ye F."/>
            <person name="Su P."/>
            <person name="Kiefer A.F."/>
            <person name="Nichols A."/>
            <person name="Cepeda A.J."/>
            <person name="Yan W."/>
            <person name="Fan B."/>
            <person name="Jiang Y."/>
            <person name="Adhikari A."/>
            <person name="Zheng C.-J."/>
            <person name="Schuster L."/>
            <person name="Cowan T.M."/>
            <person name="Smanski M.J."/>
            <person name="Chevrette M.G."/>
            <person name="De Carvalho L.P.S."/>
            <person name="Shen B."/>
        </authorList>
    </citation>
    <scope>NUCLEOTIDE SEQUENCE [LARGE SCALE GENOMIC DNA]</scope>
    <source>
        <strain evidence="6 7">NPDC050545</strain>
    </source>
</reference>
<dbReference type="SMART" id="SM00382">
    <property type="entry name" value="AAA"/>
    <property type="match status" value="2"/>
</dbReference>
<dbReference type="Gene3D" id="3.40.50.300">
    <property type="entry name" value="P-loop containing nucleotide triphosphate hydrolases"/>
    <property type="match status" value="2"/>
</dbReference>
<dbReference type="EMBL" id="JBITGY010000012">
    <property type="protein sequence ID" value="MFI6503727.1"/>
    <property type="molecule type" value="Genomic_DNA"/>
</dbReference>
<keyword evidence="7" id="KW-1185">Reference proteome</keyword>
<keyword evidence="3" id="KW-0547">Nucleotide-binding</keyword>
<dbReference type="InterPro" id="IPR003439">
    <property type="entry name" value="ABC_transporter-like_ATP-bd"/>
</dbReference>
<gene>
    <name evidence="6" type="ORF">ACIBG2_40525</name>
</gene>
<dbReference type="PANTHER" id="PTHR43776:SF7">
    <property type="entry name" value="D,D-DIPEPTIDE TRANSPORT ATP-BINDING PROTEIN DDPF-RELATED"/>
    <property type="match status" value="1"/>
</dbReference>
<dbReference type="InterPro" id="IPR017871">
    <property type="entry name" value="ABC_transporter-like_CS"/>
</dbReference>
<evidence type="ECO:0000259" key="5">
    <source>
        <dbReference type="PROSITE" id="PS50893"/>
    </source>
</evidence>
<dbReference type="PANTHER" id="PTHR43776">
    <property type="entry name" value="TRANSPORT ATP-BINDING PROTEIN"/>
    <property type="match status" value="1"/>
</dbReference>
<sequence length="566" mass="59360">MAEPLLAVAGLTVRWPAADGAVTACGDVSFTMDQDETLAVVGESGSGKSTLARALLGLLPAHAGVSGSIRFRGQELVGLSERRLRGIRGAGIALVPQNPLGSLNPVYPIGWQLAEALRAHRPLNARQARAVAADLLTGVGLGPVLRAYPHQLSGGMRQRVVIAMAMAARPGLIVADEPTSALDVTVRAQVLEALDAARRATGCAVLLITHDLGVVARHADRVMVMNGGARVELGTAEQVFGRPRMPYTRQLLDALPRGGARLAVPEGEPLLTASELVRHYRVKGGSLQAVRGVSLELRAGETLALAGESGSGKSTLGRMIVGLDRPTSGRLRVAGGVRVQLVMQDPTAALNPGMRVGALVGEPLRIHGGHSAGRVAELLERVSLPAALAGRYPGQLSGGQRQRVAIARALAAGPQVLVLDEPVSALDAVVQSGIVALLAELQRELGLAYLLIGHDLGLAVEIAHRTAIMYLGRVVEHGPTADVLGAPAHPYTRALVSAVPVPDPVKDRARPRVLLPGDPPAAMSPPEGCGFHPRCPIYAERLGRTERERCRTERPLARVACHYPSL</sequence>
<comment type="caution">
    <text evidence="6">The sequence shown here is derived from an EMBL/GenBank/DDBJ whole genome shotgun (WGS) entry which is preliminary data.</text>
</comment>
<dbReference type="InterPro" id="IPR003593">
    <property type="entry name" value="AAA+_ATPase"/>
</dbReference>
<proteinExistence type="inferred from homology"/>
<dbReference type="NCBIfam" id="NF008453">
    <property type="entry name" value="PRK11308.1"/>
    <property type="match status" value="2"/>
</dbReference>
<dbReference type="PROSITE" id="PS50893">
    <property type="entry name" value="ABC_TRANSPORTER_2"/>
    <property type="match status" value="2"/>
</dbReference>
<dbReference type="Pfam" id="PF08352">
    <property type="entry name" value="oligo_HPY"/>
    <property type="match status" value="2"/>
</dbReference>
<dbReference type="CDD" id="cd03257">
    <property type="entry name" value="ABC_NikE_OppD_transporters"/>
    <property type="match status" value="2"/>
</dbReference>
<dbReference type="NCBIfam" id="NF007739">
    <property type="entry name" value="PRK10419.1"/>
    <property type="match status" value="2"/>
</dbReference>
<feature type="domain" description="ABC transporter" evidence="5">
    <location>
        <begin position="6"/>
        <end position="252"/>
    </location>
</feature>
<dbReference type="NCBIfam" id="TIGR01727">
    <property type="entry name" value="oligo_HPY"/>
    <property type="match status" value="1"/>
</dbReference>
<evidence type="ECO:0000313" key="7">
    <source>
        <dbReference type="Proteomes" id="UP001612741"/>
    </source>
</evidence>
<dbReference type="Proteomes" id="UP001612741">
    <property type="component" value="Unassembled WGS sequence"/>
</dbReference>
<feature type="domain" description="ABC transporter" evidence="5">
    <location>
        <begin position="271"/>
        <end position="496"/>
    </location>
</feature>
<organism evidence="6 7">
    <name type="scientific">Nonomuraea typhae</name>
    <dbReference type="NCBI Taxonomy" id="2603600"/>
    <lineage>
        <taxon>Bacteria</taxon>
        <taxon>Bacillati</taxon>
        <taxon>Actinomycetota</taxon>
        <taxon>Actinomycetes</taxon>
        <taxon>Streptosporangiales</taxon>
        <taxon>Streptosporangiaceae</taxon>
        <taxon>Nonomuraea</taxon>
    </lineage>
</organism>
<dbReference type="SUPFAM" id="SSF52540">
    <property type="entry name" value="P-loop containing nucleoside triphosphate hydrolases"/>
    <property type="match status" value="2"/>
</dbReference>
<evidence type="ECO:0000256" key="2">
    <source>
        <dbReference type="ARBA" id="ARBA00022448"/>
    </source>
</evidence>